<gene>
    <name evidence="11" type="primary">LOC106810046</name>
</gene>
<dbReference type="Pfam" id="PF00664">
    <property type="entry name" value="ABC_membrane"/>
    <property type="match status" value="1"/>
</dbReference>
<evidence type="ECO:0000256" key="5">
    <source>
        <dbReference type="ARBA" id="ARBA00022989"/>
    </source>
</evidence>
<dbReference type="InterPro" id="IPR027417">
    <property type="entry name" value="P-loop_NTPase"/>
</dbReference>
<dbReference type="InterPro" id="IPR039421">
    <property type="entry name" value="Type_1_exporter"/>
</dbReference>
<evidence type="ECO:0000313" key="11">
    <source>
        <dbReference type="RefSeq" id="XP_014668798.1"/>
    </source>
</evidence>
<dbReference type="InterPro" id="IPR003439">
    <property type="entry name" value="ABC_transporter-like_ATP-bd"/>
</dbReference>
<evidence type="ECO:0000256" key="7">
    <source>
        <dbReference type="SAM" id="Phobius"/>
    </source>
</evidence>
<keyword evidence="2 7" id="KW-0812">Transmembrane</keyword>
<sequence length="403" mass="44966">MQEREEFAAEAIENIRTVASLSKEASFSAIYEEKTQAPHRNIMRVQAHLYGVTYSISQAIIFFAYAAAFSYGATLIDRGEAQYQEVFRTFSAIVFGAMALGESASFIPDYSKAKTSSRRIFKVIDNKPSIDSYAETGVRLKHVTGSITLRNVKFHYPTRPEVEVLQGIDVSVRPSQTLALVGSSGCGKSTIIQLLERFYDPQDGAVMLDDEFVTDLNVRWLRSNIGVVSQEPILFDNTIAENIAYGDNSRPVPMGEIIEVARRANIHEFIRNLPQGYETRVGERGAQLSGGEKQRVAIARALVRNPKILILDEATSALDANNERVVQEALDAAQRGRTSLVIAHRFSTIQNADRIAVIHNGRIVEEGTHQALLDRRQRYYALYNAQSPEHARSDSIKGAWVRL</sequence>
<evidence type="ECO:0000313" key="10">
    <source>
        <dbReference type="Proteomes" id="UP000695022"/>
    </source>
</evidence>
<keyword evidence="4" id="KW-0067">ATP-binding</keyword>
<evidence type="ECO:0000256" key="3">
    <source>
        <dbReference type="ARBA" id="ARBA00022741"/>
    </source>
</evidence>
<dbReference type="PROSITE" id="PS00211">
    <property type="entry name" value="ABC_TRANSPORTER_1"/>
    <property type="match status" value="1"/>
</dbReference>
<accession>A0ABM1E9C7</accession>
<keyword evidence="5 7" id="KW-1133">Transmembrane helix</keyword>
<dbReference type="Proteomes" id="UP000695022">
    <property type="component" value="Unplaced"/>
</dbReference>
<organism evidence="10 11">
    <name type="scientific">Priapulus caudatus</name>
    <name type="common">Priapulid worm</name>
    <dbReference type="NCBI Taxonomy" id="37621"/>
    <lineage>
        <taxon>Eukaryota</taxon>
        <taxon>Metazoa</taxon>
        <taxon>Ecdysozoa</taxon>
        <taxon>Scalidophora</taxon>
        <taxon>Priapulida</taxon>
        <taxon>Priapulimorpha</taxon>
        <taxon>Priapulimorphida</taxon>
        <taxon>Priapulidae</taxon>
        <taxon>Priapulus</taxon>
    </lineage>
</organism>
<dbReference type="Gene3D" id="3.40.50.300">
    <property type="entry name" value="P-loop containing nucleotide triphosphate hydrolases"/>
    <property type="match status" value="1"/>
</dbReference>
<dbReference type="PANTHER" id="PTHR24221">
    <property type="entry name" value="ATP-BINDING CASSETTE SUB-FAMILY B"/>
    <property type="match status" value="1"/>
</dbReference>
<dbReference type="GeneID" id="106810046"/>
<dbReference type="Pfam" id="PF00005">
    <property type="entry name" value="ABC_tran"/>
    <property type="match status" value="1"/>
</dbReference>
<evidence type="ECO:0000259" key="8">
    <source>
        <dbReference type="PROSITE" id="PS50893"/>
    </source>
</evidence>
<dbReference type="PROSITE" id="PS50893">
    <property type="entry name" value="ABC_TRANSPORTER_2"/>
    <property type="match status" value="1"/>
</dbReference>
<dbReference type="RefSeq" id="XP_014668798.1">
    <property type="nucleotide sequence ID" value="XM_014813312.1"/>
</dbReference>
<dbReference type="InterPro" id="IPR017871">
    <property type="entry name" value="ABC_transporter-like_CS"/>
</dbReference>
<dbReference type="InterPro" id="IPR036640">
    <property type="entry name" value="ABC1_TM_sf"/>
</dbReference>
<keyword evidence="10" id="KW-1185">Reference proteome</keyword>
<dbReference type="SMART" id="SM00382">
    <property type="entry name" value="AAA"/>
    <property type="match status" value="1"/>
</dbReference>
<name>A0ABM1E9C7_PRICU</name>
<evidence type="ECO:0000256" key="1">
    <source>
        <dbReference type="ARBA" id="ARBA00004141"/>
    </source>
</evidence>
<dbReference type="Gene3D" id="1.20.1560.10">
    <property type="entry name" value="ABC transporter type 1, transmembrane domain"/>
    <property type="match status" value="2"/>
</dbReference>
<dbReference type="SUPFAM" id="SSF52540">
    <property type="entry name" value="P-loop containing nucleoside triphosphate hydrolases"/>
    <property type="match status" value="1"/>
</dbReference>
<dbReference type="PANTHER" id="PTHR24221:SF636">
    <property type="entry name" value="BILE SALT EXPORT PUMP"/>
    <property type="match status" value="1"/>
</dbReference>
<reference evidence="11" key="1">
    <citation type="submission" date="2025-08" db="UniProtKB">
        <authorList>
            <consortium name="RefSeq"/>
        </authorList>
    </citation>
    <scope>IDENTIFICATION</scope>
</reference>
<evidence type="ECO:0000256" key="4">
    <source>
        <dbReference type="ARBA" id="ARBA00022840"/>
    </source>
</evidence>
<protein>
    <submittedName>
        <fullName evidence="11">Phosphatidylcholine translocator ABCB4-like</fullName>
    </submittedName>
</protein>
<keyword evidence="6 7" id="KW-0472">Membrane</keyword>
<dbReference type="SUPFAM" id="SSF90123">
    <property type="entry name" value="ABC transporter transmembrane region"/>
    <property type="match status" value="1"/>
</dbReference>
<feature type="domain" description="ABC transmembrane type-1" evidence="9">
    <location>
        <begin position="1"/>
        <end position="112"/>
    </location>
</feature>
<evidence type="ECO:0000256" key="6">
    <source>
        <dbReference type="ARBA" id="ARBA00023136"/>
    </source>
</evidence>
<dbReference type="InterPro" id="IPR003593">
    <property type="entry name" value="AAA+_ATPase"/>
</dbReference>
<feature type="transmembrane region" description="Helical" evidence="7">
    <location>
        <begin position="49"/>
        <end position="69"/>
    </location>
</feature>
<dbReference type="PROSITE" id="PS50929">
    <property type="entry name" value="ABC_TM1F"/>
    <property type="match status" value="1"/>
</dbReference>
<evidence type="ECO:0000259" key="9">
    <source>
        <dbReference type="PROSITE" id="PS50929"/>
    </source>
</evidence>
<comment type="subcellular location">
    <subcellularLocation>
        <location evidence="1">Membrane</location>
        <topology evidence="1">Multi-pass membrane protein</topology>
    </subcellularLocation>
</comment>
<dbReference type="CDD" id="cd03249">
    <property type="entry name" value="ABC_MTABC3_MDL1_MDL2"/>
    <property type="match status" value="1"/>
</dbReference>
<proteinExistence type="predicted"/>
<feature type="transmembrane region" description="Helical" evidence="7">
    <location>
        <begin position="89"/>
        <end position="110"/>
    </location>
</feature>
<feature type="domain" description="ABC transporter" evidence="8">
    <location>
        <begin position="147"/>
        <end position="385"/>
    </location>
</feature>
<keyword evidence="3" id="KW-0547">Nucleotide-binding</keyword>
<evidence type="ECO:0000256" key="2">
    <source>
        <dbReference type="ARBA" id="ARBA00022692"/>
    </source>
</evidence>
<dbReference type="InterPro" id="IPR011527">
    <property type="entry name" value="ABC1_TM_dom"/>
</dbReference>